<feature type="chain" id="PRO_5021290912" evidence="1">
    <location>
        <begin position="20"/>
        <end position="154"/>
    </location>
</feature>
<feature type="signal peptide" evidence="1">
    <location>
        <begin position="1"/>
        <end position="19"/>
    </location>
</feature>
<keyword evidence="3" id="KW-1185">Reference proteome</keyword>
<dbReference type="OrthoDB" id="8758213at2"/>
<gene>
    <name evidence="2" type="ORF">E4O92_02800</name>
</gene>
<sequence>MRYALAIAAAALCAGTAFADEPAACYIAKDPTGDFVSSKVQPAEADPGTGGQIKKLMRQYYRETNKCIRKHMEREGGWPNGAAIEYGLRISPEGKLTQVSVVEVKNNNDAMLMACIGRTICEWQLEAKADGQERLVKVPVSMAELVWHHETFKQ</sequence>
<evidence type="ECO:0000313" key="2">
    <source>
        <dbReference type="EMBL" id="TFW34905.1"/>
    </source>
</evidence>
<dbReference type="RefSeq" id="WP_135188231.1">
    <property type="nucleotide sequence ID" value="NZ_SPUM01000019.1"/>
</dbReference>
<evidence type="ECO:0000256" key="1">
    <source>
        <dbReference type="SAM" id="SignalP"/>
    </source>
</evidence>
<keyword evidence="1" id="KW-0732">Signal</keyword>
<dbReference type="Proteomes" id="UP000297258">
    <property type="component" value="Unassembled WGS sequence"/>
</dbReference>
<protein>
    <submittedName>
        <fullName evidence="2">Uncharacterized protein</fullName>
    </submittedName>
</protein>
<reference evidence="2 3" key="1">
    <citation type="submission" date="2019-03" db="EMBL/GenBank/DDBJ databases">
        <title>Draft genome of Massilia hortus sp. nov., a novel bacterial species of the Oxalobacteraceae family.</title>
        <authorList>
            <person name="Peta V."/>
            <person name="Raths R."/>
            <person name="Bucking H."/>
        </authorList>
    </citation>
    <scope>NUCLEOTIDE SEQUENCE [LARGE SCALE GENOMIC DNA]</scope>
    <source>
        <strain evidence="2 3">ONC3</strain>
    </source>
</reference>
<organism evidence="2 3">
    <name type="scientific">Massilia horti</name>
    <dbReference type="NCBI Taxonomy" id="2562153"/>
    <lineage>
        <taxon>Bacteria</taxon>
        <taxon>Pseudomonadati</taxon>
        <taxon>Pseudomonadota</taxon>
        <taxon>Betaproteobacteria</taxon>
        <taxon>Burkholderiales</taxon>
        <taxon>Oxalobacteraceae</taxon>
        <taxon>Telluria group</taxon>
        <taxon>Massilia</taxon>
    </lineage>
</organism>
<dbReference type="EMBL" id="SPUM01000019">
    <property type="protein sequence ID" value="TFW34905.1"/>
    <property type="molecule type" value="Genomic_DNA"/>
</dbReference>
<comment type="caution">
    <text evidence="2">The sequence shown here is derived from an EMBL/GenBank/DDBJ whole genome shotgun (WGS) entry which is preliminary data.</text>
</comment>
<proteinExistence type="predicted"/>
<name>A0A4Y9T4Y6_9BURK</name>
<accession>A0A4Y9T4Y6</accession>
<evidence type="ECO:0000313" key="3">
    <source>
        <dbReference type="Proteomes" id="UP000297258"/>
    </source>
</evidence>
<dbReference type="AlphaFoldDB" id="A0A4Y9T4Y6"/>